<sequence>MAFTSYEAMPLDQMLGRIRKYHPGDGYKLVEKAWKFAEKAHEGQFRKSGEAYFTHPSLVASILTELMIDPPTIAAGLLHDTVEDCEGITLETLRTEFGDEVADLVDGVTKLNKLDFANREEAQAESLRKMILAMSRDIRVVLIKLADRLHNMRTLRFQPEDRRVAIARETLDIYAPLAHRLGVYAVKQELEDLSLKYIDPEGYNRIVHLVGMKRQEREESIRLVIDELSERLDQQHIRYNIDGRSKHFYSIYRKMILQQKTFDQIYDLIAIRVIVDTVPDCYTVLGIVHTLWNQVPGRFKDYISVPKANMYQSLHTTVVGGRKIPFPFEVQIRTWEMHRVAEFGIAAHWRYKEGADRQDNLDHKLYWVRQMLDWQTETRDSREFLDTLKTDLFSEEVFLFTPKGDVISMPKGATPLDFAYRIHSAVGNQCVGAKINGKIVPLDTPLETGDRVEILTSASSRGPGTDWLRICKTPQAKAKIRQFLKKTLKEENVETGRAMIEKECVRRGVRLSDIAKPEYYDPILKRTGFADFDDICGAVGYGGMAAVYVVTRLIEEQKAKEQPAQTVQTVEDMVSEEKRLSQHRAHHGIVLTGSEDLDIPVRFAKCCSPVPGDEIVGYITRGRGVTIHKAECVNAAAGEQERRIPVEWASDGGDTFYATITILAYNRVNMLSEIATIIGENGVSIRAASIQSDDKTRISTLRLTLDVHSREEMDKVIQALRNKSDILDVYRATK</sequence>
<accession>A0AC61PNM2</accession>
<comment type="caution">
    <text evidence="1">The sequence shown here is derived from an EMBL/GenBank/DDBJ whole genome shotgun (WGS) entry which is preliminary data.</text>
</comment>
<proteinExistence type="predicted"/>
<protein>
    <submittedName>
        <fullName evidence="1">GTP pyrophosphokinase</fullName>
    </submittedName>
</protein>
<dbReference type="Proteomes" id="UP000192328">
    <property type="component" value="Unassembled WGS sequence"/>
</dbReference>
<dbReference type="EMBL" id="FWXZ01000005">
    <property type="protein sequence ID" value="SMC77501.1"/>
    <property type="molecule type" value="Genomic_DNA"/>
</dbReference>
<reference evidence="1" key="1">
    <citation type="submission" date="2017-04" db="EMBL/GenBank/DDBJ databases">
        <authorList>
            <person name="Varghese N."/>
            <person name="Submissions S."/>
        </authorList>
    </citation>
    <scope>NUCLEOTIDE SEQUENCE</scope>
    <source>
        <strain evidence="1">WTE2008</strain>
    </source>
</reference>
<evidence type="ECO:0000313" key="2">
    <source>
        <dbReference type="Proteomes" id="UP000192328"/>
    </source>
</evidence>
<name>A0AC61PNM2_9FIRM</name>
<gene>
    <name evidence="1" type="ORF">SAMN06297397_2463</name>
</gene>
<organism evidence="1 2">
    <name type="scientific">Aristaeella lactis</name>
    <dbReference type="NCBI Taxonomy" id="3046383"/>
    <lineage>
        <taxon>Bacteria</taxon>
        <taxon>Bacillati</taxon>
        <taxon>Bacillota</taxon>
        <taxon>Clostridia</taxon>
        <taxon>Eubacteriales</taxon>
        <taxon>Aristaeellaceae</taxon>
        <taxon>Aristaeella</taxon>
    </lineage>
</organism>
<keyword evidence="2" id="KW-1185">Reference proteome</keyword>
<evidence type="ECO:0000313" key="1">
    <source>
        <dbReference type="EMBL" id="SMC77501.1"/>
    </source>
</evidence>